<evidence type="ECO:0000313" key="2">
    <source>
        <dbReference type="Proteomes" id="UP000823757"/>
    </source>
</evidence>
<proteinExistence type="predicted"/>
<dbReference type="EMBL" id="JADIMD010000023">
    <property type="protein sequence ID" value="MBO8474018.1"/>
    <property type="molecule type" value="Genomic_DNA"/>
</dbReference>
<gene>
    <name evidence="1" type="ORF">IAB91_01835</name>
</gene>
<organism evidence="1 2">
    <name type="scientific">Candidatus Cryptobacteroides faecigallinarum</name>
    <dbReference type="NCBI Taxonomy" id="2840763"/>
    <lineage>
        <taxon>Bacteria</taxon>
        <taxon>Pseudomonadati</taxon>
        <taxon>Bacteroidota</taxon>
        <taxon>Bacteroidia</taxon>
        <taxon>Bacteroidales</taxon>
        <taxon>Candidatus Cryptobacteroides</taxon>
    </lineage>
</organism>
<reference evidence="1" key="2">
    <citation type="journal article" date="2021" name="PeerJ">
        <title>Extensive microbial diversity within the chicken gut microbiome revealed by metagenomics and culture.</title>
        <authorList>
            <person name="Gilroy R."/>
            <person name="Ravi A."/>
            <person name="Getino M."/>
            <person name="Pursley I."/>
            <person name="Horton D.L."/>
            <person name="Alikhan N.F."/>
            <person name="Baker D."/>
            <person name="Gharbi K."/>
            <person name="Hall N."/>
            <person name="Watson M."/>
            <person name="Adriaenssens E.M."/>
            <person name="Foster-Nyarko E."/>
            <person name="Jarju S."/>
            <person name="Secka A."/>
            <person name="Antonio M."/>
            <person name="Oren A."/>
            <person name="Chaudhuri R.R."/>
            <person name="La Ragione R."/>
            <person name="Hildebrand F."/>
            <person name="Pallen M.J."/>
        </authorList>
    </citation>
    <scope>NUCLEOTIDE SEQUENCE</scope>
    <source>
        <strain evidence="1">B1-13419</strain>
    </source>
</reference>
<dbReference type="Proteomes" id="UP000823757">
    <property type="component" value="Unassembled WGS sequence"/>
</dbReference>
<sequence length="62" mass="6845">MDDGTECWEANVVPSVPIDLSNFIRLNGLVVLTVDNFSDFIDSPLYAGEMYTTNITVDESSL</sequence>
<name>A0A9D9NI78_9BACT</name>
<reference evidence="1" key="1">
    <citation type="submission" date="2020-10" db="EMBL/GenBank/DDBJ databases">
        <authorList>
            <person name="Gilroy R."/>
        </authorList>
    </citation>
    <scope>NUCLEOTIDE SEQUENCE</scope>
    <source>
        <strain evidence="1">B1-13419</strain>
    </source>
</reference>
<protein>
    <submittedName>
        <fullName evidence="1">Uncharacterized protein</fullName>
    </submittedName>
</protein>
<evidence type="ECO:0000313" key="1">
    <source>
        <dbReference type="EMBL" id="MBO8474018.1"/>
    </source>
</evidence>
<dbReference type="AlphaFoldDB" id="A0A9D9NI78"/>
<accession>A0A9D9NI78</accession>
<comment type="caution">
    <text evidence="1">The sequence shown here is derived from an EMBL/GenBank/DDBJ whole genome shotgun (WGS) entry which is preliminary data.</text>
</comment>